<gene>
    <name evidence="2" type="ORF">RGQ15_21120</name>
</gene>
<comment type="caution">
    <text evidence="2">The sequence shown here is derived from an EMBL/GenBank/DDBJ whole genome shotgun (WGS) entry which is preliminary data.</text>
</comment>
<dbReference type="EMBL" id="JAVQLW010000005">
    <property type="protein sequence ID" value="MDS9470057.1"/>
    <property type="molecule type" value="Genomic_DNA"/>
</dbReference>
<reference evidence="3" key="1">
    <citation type="submission" date="2023-07" db="EMBL/GenBank/DDBJ databases">
        <title>Paracoccus sp. MBLB3053 whole genome sequence.</title>
        <authorList>
            <person name="Hwang C.Y."/>
            <person name="Cho E.-S."/>
            <person name="Seo M.-J."/>
        </authorList>
    </citation>
    <scope>NUCLEOTIDE SEQUENCE [LARGE SCALE GENOMIC DNA]</scope>
    <source>
        <strain evidence="3">MBLB3053</strain>
    </source>
</reference>
<dbReference type="InterPro" id="IPR013216">
    <property type="entry name" value="Methyltransf_11"/>
</dbReference>
<keyword evidence="2" id="KW-0489">Methyltransferase</keyword>
<dbReference type="GO" id="GO:0032259">
    <property type="term" value="P:methylation"/>
    <property type="evidence" value="ECO:0007669"/>
    <property type="project" value="UniProtKB-KW"/>
</dbReference>
<dbReference type="GO" id="GO:0008168">
    <property type="term" value="F:methyltransferase activity"/>
    <property type="evidence" value="ECO:0007669"/>
    <property type="project" value="UniProtKB-KW"/>
</dbReference>
<keyword evidence="3" id="KW-1185">Reference proteome</keyword>
<organism evidence="2 3">
    <name type="scientific">Paracoccus aurantius</name>
    <dbReference type="NCBI Taxonomy" id="3073814"/>
    <lineage>
        <taxon>Bacteria</taxon>
        <taxon>Pseudomonadati</taxon>
        <taxon>Pseudomonadota</taxon>
        <taxon>Alphaproteobacteria</taxon>
        <taxon>Rhodobacterales</taxon>
        <taxon>Paracoccaceae</taxon>
        <taxon>Paracoccus</taxon>
    </lineage>
</organism>
<feature type="domain" description="Methyltransferase type 11" evidence="1">
    <location>
        <begin position="73"/>
        <end position="124"/>
    </location>
</feature>
<dbReference type="RefSeq" id="WP_311162855.1">
    <property type="nucleotide sequence ID" value="NZ_JAVQLW010000005.1"/>
</dbReference>
<keyword evidence="2" id="KW-0808">Transferase</keyword>
<evidence type="ECO:0000313" key="2">
    <source>
        <dbReference type="EMBL" id="MDS9470057.1"/>
    </source>
</evidence>
<dbReference type="InterPro" id="IPR029063">
    <property type="entry name" value="SAM-dependent_MTases_sf"/>
</dbReference>
<dbReference type="Proteomes" id="UP001269144">
    <property type="component" value="Unassembled WGS sequence"/>
</dbReference>
<accession>A0ABU2HZ85</accession>
<dbReference type="Pfam" id="PF08241">
    <property type="entry name" value="Methyltransf_11"/>
    <property type="match status" value="1"/>
</dbReference>
<sequence length="215" mass="23940">MGQLRRLEPFSRMYGWDRGTPVDRYYIEAFLKEHSGRIAGRVLEISENTYTYRFGGTAVTSSDVLHYDNPSPPATITGDLTDAPHIPSDSFDCVIITQTLMLIYDVPAALRTIHRILKPGGTVLVTQAGLSQIADPEWRHTWYWGFTQASSQRLFQDAFPGGWVEARAYGNMLSTIAFLAGLGFEELDKRELDHVDPDYQMLIGVIATKAGGPPA</sequence>
<dbReference type="SUPFAM" id="SSF53335">
    <property type="entry name" value="S-adenosyl-L-methionine-dependent methyltransferases"/>
    <property type="match status" value="1"/>
</dbReference>
<dbReference type="Gene3D" id="3.40.50.150">
    <property type="entry name" value="Vaccinia Virus protein VP39"/>
    <property type="match status" value="1"/>
</dbReference>
<protein>
    <submittedName>
        <fullName evidence="2">Methyltransferase domain-containing protein</fullName>
    </submittedName>
</protein>
<name>A0ABU2HZ85_9RHOB</name>
<evidence type="ECO:0000259" key="1">
    <source>
        <dbReference type="Pfam" id="PF08241"/>
    </source>
</evidence>
<proteinExistence type="predicted"/>
<dbReference type="CDD" id="cd02440">
    <property type="entry name" value="AdoMet_MTases"/>
    <property type="match status" value="1"/>
</dbReference>
<evidence type="ECO:0000313" key="3">
    <source>
        <dbReference type="Proteomes" id="UP001269144"/>
    </source>
</evidence>